<dbReference type="NCBIfam" id="NF009232">
    <property type="entry name" value="PRK12582.1"/>
    <property type="match status" value="1"/>
</dbReference>
<name>A7HR43_PARL1</name>
<dbReference type="HOGENOM" id="CLU_462235_0_0_5"/>
<dbReference type="PROSITE" id="PS00455">
    <property type="entry name" value="AMP_BINDING"/>
    <property type="match status" value="1"/>
</dbReference>
<dbReference type="AlphaFoldDB" id="A7HR43"/>
<reference evidence="2 3" key="1">
    <citation type="journal article" date="2011" name="Stand. Genomic Sci.">
        <title>Complete genome sequence of Parvibaculum lavamentivorans type strain (DS-1(T)).</title>
        <authorList>
            <person name="Schleheck D."/>
            <person name="Weiss M."/>
            <person name="Pitluck S."/>
            <person name="Bruce D."/>
            <person name="Land M.L."/>
            <person name="Han S."/>
            <person name="Saunders E."/>
            <person name="Tapia R."/>
            <person name="Detter C."/>
            <person name="Brettin T."/>
            <person name="Han J."/>
            <person name="Woyke T."/>
            <person name="Goodwin L."/>
            <person name="Pennacchio L."/>
            <person name="Nolan M."/>
            <person name="Cook A.M."/>
            <person name="Kjelleberg S."/>
            <person name="Thomas T."/>
        </authorList>
    </citation>
    <scope>NUCLEOTIDE SEQUENCE [LARGE SCALE GENOMIC DNA]</scope>
    <source>
        <strain evidence="3">DS-1 / DSM 13023 / NCIMB 13966</strain>
    </source>
</reference>
<dbReference type="Pfam" id="PF00501">
    <property type="entry name" value="AMP-binding"/>
    <property type="match status" value="1"/>
</dbReference>
<keyword evidence="3" id="KW-1185">Reference proteome</keyword>
<dbReference type="KEGG" id="pla:Plav_0753"/>
<accession>A7HR43</accession>
<dbReference type="EMBL" id="CP000774">
    <property type="protein sequence ID" value="ABS62376.1"/>
    <property type="molecule type" value="Genomic_DNA"/>
</dbReference>
<dbReference type="InterPro" id="IPR020845">
    <property type="entry name" value="AMP-binding_CS"/>
</dbReference>
<dbReference type="SUPFAM" id="SSF56801">
    <property type="entry name" value="Acetyl-CoA synthetase-like"/>
    <property type="match status" value="1"/>
</dbReference>
<sequence>MTKPEVNLPPFRFPNYVEPRLEIEHRADGSIVMRNPHPLRGAPENLIAPIRKWAVEAPDRVWLGKRKAAKEGYGEWELLTYAETDRKTRAIAQALLDRGLDQSSPVMILSGNSIEHALMTYGAILAGVPVAPVSPSYSTMSTDFDKLRYVFDLVEPKLIFMQEAAPFERGLAALNLDGVELVTVDGSRGTAFADLLATAPGDAVEESYARLNYDMVAKYLFTSGSTGMPKAVITTQRMMCVNSVMPKSVTLEEENEEPSVLLNWLPWNHCFGGNAILNNLLVSGGTLYIDGGRPVPGGFAETVQNLREIAPTAYSNVPAAYTMLVDELENDEALAKNFFSRIRTLAYGGAALSQDLYDRIQKVAIRTVGERIVFSSGYGATETAPTICNVHWPTERMGLLGLPLPGIELKLAPVGQKMEVRVRGECITKGYYKNEEKTRDAYDEEGFYRLGDGARFLDPENPLEGLVFDGRVAEDFKLSTGTWVSAGKLRVDVVAGSNGVLSDALVAGLDRAFIGILGFPNIPACRNIAGDPSLAAEDLIRHPAVLERLAEGMRMHNKGNPGSSTRIVRALLMAEPPSVDAGELTDKGYINQSVALGRRAALVEKLYADPPGNDVVVV</sequence>
<dbReference type="InterPro" id="IPR042099">
    <property type="entry name" value="ANL_N_sf"/>
</dbReference>
<keyword evidence="2" id="KW-0436">Ligase</keyword>
<feature type="domain" description="AMP-dependent synthetase/ligase" evidence="1">
    <location>
        <begin position="53"/>
        <end position="432"/>
    </location>
</feature>
<dbReference type="OrthoDB" id="9803968at2"/>
<evidence type="ECO:0000259" key="1">
    <source>
        <dbReference type="Pfam" id="PF00501"/>
    </source>
</evidence>
<dbReference type="Gene3D" id="3.40.50.12780">
    <property type="entry name" value="N-terminal domain of ligase-like"/>
    <property type="match status" value="1"/>
</dbReference>
<protein>
    <submittedName>
        <fullName evidence="2">AMP-dependent synthetase and ligase</fullName>
    </submittedName>
</protein>
<dbReference type="RefSeq" id="WP_011995667.1">
    <property type="nucleotide sequence ID" value="NC_009719.1"/>
</dbReference>
<organism evidence="2 3">
    <name type="scientific">Parvibaculum lavamentivorans (strain DS-1 / DSM 13023 / NCIMB 13966)</name>
    <dbReference type="NCBI Taxonomy" id="402881"/>
    <lineage>
        <taxon>Bacteria</taxon>
        <taxon>Pseudomonadati</taxon>
        <taxon>Pseudomonadota</taxon>
        <taxon>Alphaproteobacteria</taxon>
        <taxon>Hyphomicrobiales</taxon>
        <taxon>Parvibaculaceae</taxon>
        <taxon>Parvibaculum</taxon>
    </lineage>
</organism>
<proteinExistence type="predicted"/>
<evidence type="ECO:0000313" key="3">
    <source>
        <dbReference type="Proteomes" id="UP000006377"/>
    </source>
</evidence>
<dbReference type="InterPro" id="IPR000873">
    <property type="entry name" value="AMP-dep_synth/lig_dom"/>
</dbReference>
<gene>
    <name evidence="2" type="ordered locus">Plav_0753</name>
</gene>
<evidence type="ECO:0000313" key="2">
    <source>
        <dbReference type="EMBL" id="ABS62376.1"/>
    </source>
</evidence>
<dbReference type="PANTHER" id="PTHR24096">
    <property type="entry name" value="LONG-CHAIN-FATTY-ACID--COA LIGASE"/>
    <property type="match status" value="1"/>
</dbReference>
<dbReference type="GO" id="GO:0016405">
    <property type="term" value="F:CoA-ligase activity"/>
    <property type="evidence" value="ECO:0007669"/>
    <property type="project" value="TreeGrafter"/>
</dbReference>
<dbReference type="Proteomes" id="UP000006377">
    <property type="component" value="Chromosome"/>
</dbReference>
<dbReference type="eggNOG" id="COG0318">
    <property type="taxonomic scope" value="Bacteria"/>
</dbReference>
<dbReference type="STRING" id="402881.Plav_0753"/>
<dbReference type="PANTHER" id="PTHR24096:SF420">
    <property type="entry name" value="LONG-CHAIN-FATTY-ACID--COA LIGASE-RELATED"/>
    <property type="match status" value="1"/>
</dbReference>